<dbReference type="CDD" id="cd06354">
    <property type="entry name" value="PBP1_PrnA-like"/>
    <property type="match status" value="1"/>
</dbReference>
<evidence type="ECO:0000256" key="2">
    <source>
        <dbReference type="ARBA" id="ARBA00008610"/>
    </source>
</evidence>
<dbReference type="AlphaFoldDB" id="A0A081L9J1"/>
<keyword evidence="4 7" id="KW-0732">Signal</keyword>
<feature type="chain" id="PRO_5038966877" evidence="7">
    <location>
        <begin position="19"/>
        <end position="325"/>
    </location>
</feature>
<sequence>MKVKISILLMAAMLMVLASCSNQQGGPPKSNVKHIGVMLTDDGLGDQSFNDSSFKGLEKARDGLGIEFDYREIAETDTYEKGLTELVKDGNDLIIGVGFSMQEDLEKVAKTYPKKQFLLIDAVSELKNVTSVTFKEEQGSYLAGALAAMTTKSDVIGFVGGVDADLIHRFEKGFQKGAKSVNPKINILSTYAGTFSDAGKGSKIAKEMIKKKADVLYAAAGYTGVGVLKEAQSQGKYAIGVDSDQYYTAEKAVISSMVKKVDEVVYQFSEQLVKNNQIKSGHIVYDLSNDGIDMARIRVLKDAEKLTKKINGLKQTLLKEEGAAS</sequence>
<dbReference type="InterPro" id="IPR003760">
    <property type="entry name" value="PnrA-like"/>
</dbReference>
<dbReference type="Gene3D" id="3.40.50.2300">
    <property type="match status" value="2"/>
</dbReference>
<protein>
    <submittedName>
        <fullName evidence="9">ABC transporter substrate-binding protein</fullName>
    </submittedName>
</protein>
<reference evidence="9 10" key="1">
    <citation type="submission" date="2012-09" db="EMBL/GenBank/DDBJ databases">
        <title>Genome Sequence of Bacillus sp. DW5-4.</title>
        <authorList>
            <person name="Lai Q."/>
            <person name="Liu Y."/>
            <person name="Shao Z."/>
        </authorList>
    </citation>
    <scope>NUCLEOTIDE SEQUENCE [LARGE SCALE GENOMIC DNA]</scope>
    <source>
        <strain evidence="9 10">DW5-4</strain>
    </source>
</reference>
<dbReference type="Proteomes" id="UP000028091">
    <property type="component" value="Unassembled WGS sequence"/>
</dbReference>
<comment type="caution">
    <text evidence="9">The sequence shown here is derived from an EMBL/GenBank/DDBJ whole genome shotgun (WGS) entry which is preliminary data.</text>
</comment>
<evidence type="ECO:0000256" key="7">
    <source>
        <dbReference type="SAM" id="SignalP"/>
    </source>
</evidence>
<evidence type="ECO:0000256" key="4">
    <source>
        <dbReference type="ARBA" id="ARBA00022729"/>
    </source>
</evidence>
<dbReference type="OrthoDB" id="9784230at2"/>
<keyword evidence="3" id="KW-1003">Cell membrane</keyword>
<dbReference type="InterPro" id="IPR028082">
    <property type="entry name" value="Peripla_BP_I"/>
</dbReference>
<accession>A0A081L9J1</accession>
<comment type="subcellular location">
    <subcellularLocation>
        <location evidence="1">Cell membrane</location>
        <topology evidence="1">Lipid-anchor</topology>
    </subcellularLocation>
</comment>
<evidence type="ECO:0000256" key="3">
    <source>
        <dbReference type="ARBA" id="ARBA00022475"/>
    </source>
</evidence>
<dbReference type="PANTHER" id="PTHR34296:SF2">
    <property type="entry name" value="ABC TRANSPORTER GUANOSINE-BINDING PROTEIN NUPN"/>
    <property type="match status" value="1"/>
</dbReference>
<keyword evidence="5" id="KW-0472">Membrane</keyword>
<dbReference type="SUPFAM" id="SSF53822">
    <property type="entry name" value="Periplasmic binding protein-like I"/>
    <property type="match status" value="1"/>
</dbReference>
<evidence type="ECO:0000256" key="1">
    <source>
        <dbReference type="ARBA" id="ARBA00004193"/>
    </source>
</evidence>
<dbReference type="eggNOG" id="COG1744">
    <property type="taxonomic scope" value="Bacteria"/>
</dbReference>
<keyword evidence="10" id="KW-1185">Reference proteome</keyword>
<evidence type="ECO:0000313" key="9">
    <source>
        <dbReference type="EMBL" id="KEP25917.1"/>
    </source>
</evidence>
<evidence type="ECO:0000259" key="8">
    <source>
        <dbReference type="Pfam" id="PF02608"/>
    </source>
</evidence>
<dbReference type="PANTHER" id="PTHR34296">
    <property type="entry name" value="TRANSCRIPTIONAL ACTIVATOR PROTEIN MED"/>
    <property type="match status" value="1"/>
</dbReference>
<evidence type="ECO:0000256" key="5">
    <source>
        <dbReference type="ARBA" id="ARBA00023136"/>
    </source>
</evidence>
<organism evidence="9 10">
    <name type="scientific">Bacillus zhangzhouensis</name>
    <dbReference type="NCBI Taxonomy" id="1178540"/>
    <lineage>
        <taxon>Bacteria</taxon>
        <taxon>Bacillati</taxon>
        <taxon>Bacillota</taxon>
        <taxon>Bacilli</taxon>
        <taxon>Bacillales</taxon>
        <taxon>Bacillaceae</taxon>
        <taxon>Bacillus</taxon>
    </lineage>
</organism>
<proteinExistence type="inferred from homology"/>
<dbReference type="Pfam" id="PF02608">
    <property type="entry name" value="Bmp"/>
    <property type="match status" value="1"/>
</dbReference>
<evidence type="ECO:0000256" key="6">
    <source>
        <dbReference type="ARBA" id="ARBA00023288"/>
    </source>
</evidence>
<dbReference type="PROSITE" id="PS51257">
    <property type="entry name" value="PROKAR_LIPOPROTEIN"/>
    <property type="match status" value="1"/>
</dbReference>
<keyword evidence="6" id="KW-0449">Lipoprotein</keyword>
<dbReference type="InterPro" id="IPR050957">
    <property type="entry name" value="BMP_lipoprotein"/>
</dbReference>
<feature type="domain" description="ABC transporter substrate-binding protein PnrA-like" evidence="8">
    <location>
        <begin position="37"/>
        <end position="304"/>
    </location>
</feature>
<name>A0A081L9J1_9BACI</name>
<comment type="similarity">
    <text evidence="2">Belongs to the BMP lipoprotein family.</text>
</comment>
<feature type="signal peptide" evidence="7">
    <location>
        <begin position="1"/>
        <end position="18"/>
    </location>
</feature>
<dbReference type="GO" id="GO:0005886">
    <property type="term" value="C:plasma membrane"/>
    <property type="evidence" value="ECO:0007669"/>
    <property type="project" value="UniProtKB-SubCell"/>
</dbReference>
<dbReference type="RefSeq" id="WP_034322993.1">
    <property type="nucleotide sequence ID" value="NZ_JAVIKA010000002.1"/>
</dbReference>
<dbReference type="EMBL" id="JOTP01000015">
    <property type="protein sequence ID" value="KEP25917.1"/>
    <property type="molecule type" value="Genomic_DNA"/>
</dbReference>
<gene>
    <name evidence="9" type="ORF">BA70_05355</name>
</gene>
<evidence type="ECO:0000313" key="10">
    <source>
        <dbReference type="Proteomes" id="UP000028091"/>
    </source>
</evidence>